<dbReference type="EMBL" id="CM039432">
    <property type="protein sequence ID" value="KAI4332708.1"/>
    <property type="molecule type" value="Genomic_DNA"/>
</dbReference>
<dbReference type="Proteomes" id="UP000828941">
    <property type="component" value="Chromosome 7"/>
</dbReference>
<gene>
    <name evidence="1" type="ORF">L6164_017594</name>
</gene>
<protein>
    <submittedName>
        <fullName evidence="1">Uncharacterized protein</fullName>
    </submittedName>
</protein>
<proteinExistence type="predicted"/>
<organism evidence="1 2">
    <name type="scientific">Bauhinia variegata</name>
    <name type="common">Purple orchid tree</name>
    <name type="synonym">Phanera variegata</name>
    <dbReference type="NCBI Taxonomy" id="167791"/>
    <lineage>
        <taxon>Eukaryota</taxon>
        <taxon>Viridiplantae</taxon>
        <taxon>Streptophyta</taxon>
        <taxon>Embryophyta</taxon>
        <taxon>Tracheophyta</taxon>
        <taxon>Spermatophyta</taxon>
        <taxon>Magnoliopsida</taxon>
        <taxon>eudicotyledons</taxon>
        <taxon>Gunneridae</taxon>
        <taxon>Pentapetalae</taxon>
        <taxon>rosids</taxon>
        <taxon>fabids</taxon>
        <taxon>Fabales</taxon>
        <taxon>Fabaceae</taxon>
        <taxon>Cercidoideae</taxon>
        <taxon>Cercideae</taxon>
        <taxon>Bauhiniinae</taxon>
        <taxon>Bauhinia</taxon>
    </lineage>
</organism>
<reference evidence="1 2" key="1">
    <citation type="journal article" date="2022" name="DNA Res.">
        <title>Chromosomal-level genome assembly of the orchid tree Bauhinia variegata (Leguminosae; Cercidoideae) supports the allotetraploid origin hypothesis of Bauhinia.</title>
        <authorList>
            <person name="Zhong Y."/>
            <person name="Chen Y."/>
            <person name="Zheng D."/>
            <person name="Pang J."/>
            <person name="Liu Y."/>
            <person name="Luo S."/>
            <person name="Meng S."/>
            <person name="Qian L."/>
            <person name="Wei D."/>
            <person name="Dai S."/>
            <person name="Zhou R."/>
        </authorList>
    </citation>
    <scope>NUCLEOTIDE SEQUENCE [LARGE SCALE GENOMIC DNA]</scope>
    <source>
        <strain evidence="1">BV-YZ2020</strain>
    </source>
</reference>
<accession>A0ACB9N8L8</accession>
<evidence type="ECO:0000313" key="2">
    <source>
        <dbReference type="Proteomes" id="UP000828941"/>
    </source>
</evidence>
<keyword evidence="2" id="KW-1185">Reference proteome</keyword>
<sequence>MSSSAEATSSPSVAVGREFESNPNQRLSSVLLNEFNYFPWSRAITLALSGRSKLSFIDDQASTPDASSQRLCNVAIQRSIGTVMDP</sequence>
<evidence type="ECO:0000313" key="1">
    <source>
        <dbReference type="EMBL" id="KAI4332708.1"/>
    </source>
</evidence>
<name>A0ACB9N8L8_BAUVA</name>
<comment type="caution">
    <text evidence="1">The sequence shown here is derived from an EMBL/GenBank/DDBJ whole genome shotgun (WGS) entry which is preliminary data.</text>
</comment>